<sequence>FSLLPDGIPCPFSGDTQRIDKNLLWRVQDRCLQVTEEVYGFPARDMSGVKNQKPRLYVKFSAPVVKEDCKVSREENEEDKQNDYVFLVLQGAHLYRF</sequence>
<dbReference type="EMBL" id="HG994357">
    <property type="protein sequence ID" value="CAF2119183.1"/>
    <property type="molecule type" value="Genomic_DNA"/>
</dbReference>
<proteinExistence type="predicted"/>
<dbReference type="Proteomes" id="UP001295469">
    <property type="component" value="Chromosome A03"/>
</dbReference>
<dbReference type="AlphaFoldDB" id="A0A816VC80"/>
<accession>A0A816VC80</accession>
<reference evidence="1" key="1">
    <citation type="submission" date="2021-01" db="EMBL/GenBank/DDBJ databases">
        <authorList>
            <consortium name="Genoscope - CEA"/>
            <person name="William W."/>
        </authorList>
    </citation>
    <scope>NUCLEOTIDE SEQUENCE</scope>
</reference>
<protein>
    <submittedName>
        <fullName evidence="1">(rape) hypothetical protein</fullName>
    </submittedName>
</protein>
<feature type="non-terminal residue" evidence="1">
    <location>
        <position position="1"/>
    </location>
</feature>
<gene>
    <name evidence="1" type="ORF">DARMORV10_A03P04590.1</name>
</gene>
<organism evidence="1">
    <name type="scientific">Brassica napus</name>
    <name type="common">Rape</name>
    <dbReference type="NCBI Taxonomy" id="3708"/>
    <lineage>
        <taxon>Eukaryota</taxon>
        <taxon>Viridiplantae</taxon>
        <taxon>Streptophyta</taxon>
        <taxon>Embryophyta</taxon>
        <taxon>Tracheophyta</taxon>
        <taxon>Spermatophyta</taxon>
        <taxon>Magnoliopsida</taxon>
        <taxon>eudicotyledons</taxon>
        <taxon>Gunneridae</taxon>
        <taxon>Pentapetalae</taxon>
        <taxon>rosids</taxon>
        <taxon>malvids</taxon>
        <taxon>Brassicales</taxon>
        <taxon>Brassicaceae</taxon>
        <taxon>Brassiceae</taxon>
        <taxon>Brassica</taxon>
    </lineage>
</organism>
<name>A0A816VC80_BRANA</name>
<evidence type="ECO:0000313" key="1">
    <source>
        <dbReference type="EMBL" id="CAF2119183.1"/>
    </source>
</evidence>